<proteinExistence type="predicted"/>
<feature type="domain" description="VOC" evidence="1">
    <location>
        <begin position="5"/>
        <end position="130"/>
    </location>
</feature>
<evidence type="ECO:0000313" key="3">
    <source>
        <dbReference type="Proteomes" id="UP001518140"/>
    </source>
</evidence>
<organism evidence="2 3">
    <name type="scientific">Streptomyces ureilyticus</name>
    <dbReference type="NCBI Taxonomy" id="1775131"/>
    <lineage>
        <taxon>Bacteria</taxon>
        <taxon>Bacillati</taxon>
        <taxon>Actinomycetota</taxon>
        <taxon>Actinomycetes</taxon>
        <taxon>Kitasatosporales</taxon>
        <taxon>Streptomycetaceae</taxon>
        <taxon>Streptomyces</taxon>
    </lineage>
</organism>
<dbReference type="InterPro" id="IPR037523">
    <property type="entry name" value="VOC_core"/>
</dbReference>
<dbReference type="PANTHER" id="PTHR35908:SF1">
    <property type="entry name" value="CONSERVED PROTEIN"/>
    <property type="match status" value="1"/>
</dbReference>
<name>A0ABX0E606_9ACTN</name>
<dbReference type="InterPro" id="IPR041581">
    <property type="entry name" value="Glyoxalase_6"/>
</dbReference>
<keyword evidence="3" id="KW-1185">Reference proteome</keyword>
<dbReference type="InterPro" id="IPR029068">
    <property type="entry name" value="Glyas_Bleomycin-R_OHBP_Dase"/>
</dbReference>
<dbReference type="Pfam" id="PF18029">
    <property type="entry name" value="Glyoxalase_6"/>
    <property type="match status" value="1"/>
</dbReference>
<dbReference type="RefSeq" id="WP_165343082.1">
    <property type="nucleotide sequence ID" value="NZ_JAAKZX010000133.1"/>
</dbReference>
<dbReference type="PANTHER" id="PTHR35908">
    <property type="entry name" value="HYPOTHETICAL FUSION PROTEIN"/>
    <property type="match status" value="1"/>
</dbReference>
<comment type="caution">
    <text evidence="2">The sequence shown here is derived from an EMBL/GenBank/DDBJ whole genome shotgun (WGS) entry which is preliminary data.</text>
</comment>
<dbReference type="Gene3D" id="3.10.180.10">
    <property type="entry name" value="2,3-Dihydroxybiphenyl 1,2-Dioxygenase, domain 1"/>
    <property type="match status" value="1"/>
</dbReference>
<accession>A0ABX0E606</accession>
<dbReference type="SUPFAM" id="SSF54593">
    <property type="entry name" value="Glyoxalase/Bleomycin resistance protein/Dihydroxybiphenyl dioxygenase"/>
    <property type="match status" value="1"/>
</dbReference>
<protein>
    <submittedName>
        <fullName evidence="2">VOC family protein</fullName>
    </submittedName>
</protein>
<evidence type="ECO:0000313" key="2">
    <source>
        <dbReference type="EMBL" id="NGO46547.1"/>
    </source>
</evidence>
<dbReference type="CDD" id="cd06587">
    <property type="entry name" value="VOC"/>
    <property type="match status" value="1"/>
</dbReference>
<dbReference type="PROSITE" id="PS51819">
    <property type="entry name" value="VOC"/>
    <property type="match status" value="1"/>
</dbReference>
<dbReference type="EMBL" id="JAAKZX010000133">
    <property type="protein sequence ID" value="NGO46547.1"/>
    <property type="molecule type" value="Genomic_DNA"/>
</dbReference>
<dbReference type="Proteomes" id="UP001518140">
    <property type="component" value="Unassembled WGS sequence"/>
</dbReference>
<gene>
    <name evidence="2" type="ORF">G6048_31930</name>
</gene>
<evidence type="ECO:0000259" key="1">
    <source>
        <dbReference type="PROSITE" id="PS51819"/>
    </source>
</evidence>
<sequence>MTRTKVSTVVLDAHDAHQLADFYVRLLGYEVRAEEPGWVLTGPPGGSGDGVSLAFETEPEYVRPVWPTRKPGDQQMMLHLDIEVDDLEGETARAVAAGATLADYQPQDDVRVLLDPSGHPFCLWTETGQTGQ</sequence>
<reference evidence="2 3" key="1">
    <citation type="submission" date="2020-02" db="EMBL/GenBank/DDBJ databases">
        <title>Whole-genome analyses of novel actinobacteria.</title>
        <authorList>
            <person name="Sahin N."/>
            <person name="Tokatli A."/>
        </authorList>
    </citation>
    <scope>NUCLEOTIDE SEQUENCE [LARGE SCALE GENOMIC DNA]</scope>
    <source>
        <strain evidence="2 3">YC419</strain>
    </source>
</reference>